<dbReference type="PANTHER" id="PTHR23051:SF10">
    <property type="entry name" value="EAMA DOMAIN-CONTAINING PROTEIN"/>
    <property type="match status" value="1"/>
</dbReference>
<feature type="transmembrane region" description="Helical" evidence="3">
    <location>
        <begin position="173"/>
        <end position="194"/>
    </location>
</feature>
<evidence type="ECO:0000313" key="6">
    <source>
        <dbReference type="RefSeq" id="XP_030530451.1"/>
    </source>
</evidence>
<protein>
    <submittedName>
        <fullName evidence="6">Uncharacterized transporter C405.03c-like</fullName>
    </submittedName>
</protein>
<dbReference type="InterPro" id="IPR037185">
    <property type="entry name" value="EmrE-like"/>
</dbReference>
<feature type="transmembrane region" description="Helical" evidence="3">
    <location>
        <begin position="366"/>
        <end position="384"/>
    </location>
</feature>
<dbReference type="GeneID" id="115740941"/>
<dbReference type="PANTHER" id="PTHR23051">
    <property type="entry name" value="SOLUTE CARRIER FAMILY 35, MEMBER F5"/>
    <property type="match status" value="1"/>
</dbReference>
<feature type="transmembrane region" description="Helical" evidence="3">
    <location>
        <begin position="274"/>
        <end position="296"/>
    </location>
</feature>
<dbReference type="Proteomes" id="UP000827889">
    <property type="component" value="Chromosome 4"/>
</dbReference>
<feature type="transmembrane region" description="Helical" evidence="3">
    <location>
        <begin position="335"/>
        <end position="354"/>
    </location>
</feature>
<organism evidence="5 6">
    <name type="scientific">Rhodamnia argentea</name>
    <dbReference type="NCBI Taxonomy" id="178133"/>
    <lineage>
        <taxon>Eukaryota</taxon>
        <taxon>Viridiplantae</taxon>
        <taxon>Streptophyta</taxon>
        <taxon>Embryophyta</taxon>
        <taxon>Tracheophyta</taxon>
        <taxon>Spermatophyta</taxon>
        <taxon>Magnoliopsida</taxon>
        <taxon>eudicotyledons</taxon>
        <taxon>Gunneridae</taxon>
        <taxon>Pentapetalae</taxon>
        <taxon>rosids</taxon>
        <taxon>malvids</taxon>
        <taxon>Myrtales</taxon>
        <taxon>Myrtaceae</taxon>
        <taxon>Myrtoideae</taxon>
        <taxon>Myrteae</taxon>
        <taxon>Australasian group</taxon>
        <taxon>Rhodamnia</taxon>
    </lineage>
</organism>
<dbReference type="AlphaFoldDB" id="A0A8B8P6R3"/>
<name>A0A8B8P6R3_9MYRT</name>
<comment type="subcellular location">
    <subcellularLocation>
        <location evidence="1">Membrane</location>
        <topology evidence="1">Multi-pass membrane protein</topology>
    </subcellularLocation>
</comment>
<feature type="chain" id="PRO_5034861798" evidence="4">
    <location>
        <begin position="24"/>
        <end position="410"/>
    </location>
</feature>
<evidence type="ECO:0000256" key="4">
    <source>
        <dbReference type="SAM" id="SignalP"/>
    </source>
</evidence>
<feature type="transmembrane region" description="Helical" evidence="3">
    <location>
        <begin position="39"/>
        <end position="56"/>
    </location>
</feature>
<dbReference type="SUPFAM" id="SSF103481">
    <property type="entry name" value="Multidrug resistance efflux transporter EmrE"/>
    <property type="match status" value="2"/>
</dbReference>
<feature type="signal peptide" evidence="4">
    <location>
        <begin position="1"/>
        <end position="23"/>
    </location>
</feature>
<evidence type="ECO:0000313" key="5">
    <source>
        <dbReference type="Proteomes" id="UP000827889"/>
    </source>
</evidence>
<feature type="transmembrane region" description="Helical" evidence="3">
    <location>
        <begin position="200"/>
        <end position="219"/>
    </location>
</feature>
<keyword evidence="5" id="KW-1185">Reference proteome</keyword>
<dbReference type="OrthoDB" id="1436450at2759"/>
<evidence type="ECO:0000256" key="2">
    <source>
        <dbReference type="SAM" id="MobiDB-lite"/>
    </source>
</evidence>
<reference evidence="6" key="1">
    <citation type="submission" date="2025-08" db="UniProtKB">
        <authorList>
            <consortium name="RefSeq"/>
        </authorList>
    </citation>
    <scope>IDENTIFICATION</scope>
    <source>
        <tissue evidence="6">Leaf</tissue>
    </source>
</reference>
<dbReference type="RefSeq" id="XP_030530451.1">
    <property type="nucleotide sequence ID" value="XM_030674591.1"/>
</dbReference>
<dbReference type="KEGG" id="rarg:115740941"/>
<keyword evidence="3" id="KW-1133">Transmembrane helix</keyword>
<accession>A0A8B8P6R3</accession>
<keyword evidence="3" id="KW-0812">Transmembrane</keyword>
<proteinExistence type="predicted"/>
<keyword evidence="3" id="KW-0472">Membrane</keyword>
<gene>
    <name evidence="6" type="primary">LOC115740941</name>
</gene>
<dbReference type="GO" id="GO:0016020">
    <property type="term" value="C:membrane"/>
    <property type="evidence" value="ECO:0007669"/>
    <property type="project" value="TreeGrafter"/>
</dbReference>
<keyword evidence="4" id="KW-0732">Signal</keyword>
<sequence length="410" mass="44600">MSPRYKGGLILIMTFVIVWVTSAEVTQGVFEDYKHPFAVTYLGTSLLAFFLPITFFKDWLLKSLRSCTSESGDSAETVDTICKGPDSPGKNNVKQSNIEMANQEELSAVDSAGEEVRLLEEGKGFVAEGNNDDIVEQEEKMSSKQILKVACTLGPIWFVCEYLMNASLARTSVASSTILLSTSGLFTLLIGAFLGQDSISTVKVISVFVSIAGVAMTALGKTSSTDQSQSSTTVTSSLLGNLFAILSAASDGLFAVLIKKYAGEGGEGVDMQKLFGYIGLFSLVGLWWLVWPLIALDIEPKFDFPQSAALGAVLLANSFVGSFLCDYLWALSVVWTTPLVASLGASLEIPVAMLEDILIHGRRFSLIYVIGSFQVFLGFVLANLPDWFSPTFVLHMHWDNFVHGYEMLRL</sequence>
<feature type="region of interest" description="Disordered" evidence="2">
    <location>
        <begin position="70"/>
        <end position="92"/>
    </location>
</feature>
<evidence type="ECO:0000256" key="3">
    <source>
        <dbReference type="SAM" id="Phobius"/>
    </source>
</evidence>
<feature type="transmembrane region" description="Helical" evidence="3">
    <location>
        <begin position="308"/>
        <end position="329"/>
    </location>
</feature>
<feature type="transmembrane region" description="Helical" evidence="3">
    <location>
        <begin position="239"/>
        <end position="262"/>
    </location>
</feature>
<evidence type="ECO:0000256" key="1">
    <source>
        <dbReference type="ARBA" id="ARBA00004141"/>
    </source>
</evidence>